<evidence type="ECO:0000259" key="2">
    <source>
        <dbReference type="SMART" id="SM00563"/>
    </source>
</evidence>
<keyword evidence="4" id="KW-1185">Reference proteome</keyword>
<dbReference type="EMBL" id="GL883110">
    <property type="protein sequence ID" value="EGG05965.1"/>
    <property type="molecule type" value="Genomic_DNA"/>
</dbReference>
<organism evidence="4">
    <name type="scientific">Melampsora larici-populina (strain 98AG31 / pathotype 3-4-7)</name>
    <name type="common">Poplar leaf rust fungus</name>
    <dbReference type="NCBI Taxonomy" id="747676"/>
    <lineage>
        <taxon>Eukaryota</taxon>
        <taxon>Fungi</taxon>
        <taxon>Dikarya</taxon>
        <taxon>Basidiomycota</taxon>
        <taxon>Pucciniomycotina</taxon>
        <taxon>Pucciniomycetes</taxon>
        <taxon>Pucciniales</taxon>
        <taxon>Melampsoraceae</taxon>
        <taxon>Melampsora</taxon>
    </lineage>
</organism>
<dbReference type="OrthoDB" id="1044435at2759"/>
<dbReference type="RefSeq" id="XP_007410616.1">
    <property type="nucleotide sequence ID" value="XM_007410554.1"/>
</dbReference>
<name>F4RNC6_MELLP</name>
<dbReference type="eggNOG" id="ENOG502QY9M">
    <property type="taxonomic scope" value="Eukaryota"/>
</dbReference>
<keyword evidence="1" id="KW-0812">Transmembrane</keyword>
<keyword evidence="1" id="KW-1133">Transmembrane helix</keyword>
<dbReference type="HOGENOM" id="CLU_047487_1_0_1"/>
<dbReference type="AlphaFoldDB" id="F4RNC6"/>
<dbReference type="PANTHER" id="PTHR31605:SF0">
    <property type="entry name" value="GLYCEROL-3-PHOSPHATE O-ACYLTRANSFERASE 1"/>
    <property type="match status" value="1"/>
</dbReference>
<dbReference type="GO" id="GO:0016287">
    <property type="term" value="F:glycerone-phosphate O-acyltransferase activity"/>
    <property type="evidence" value="ECO:0007669"/>
    <property type="project" value="TreeGrafter"/>
</dbReference>
<dbReference type="GO" id="GO:0008654">
    <property type="term" value="P:phospholipid biosynthetic process"/>
    <property type="evidence" value="ECO:0007669"/>
    <property type="project" value="TreeGrafter"/>
</dbReference>
<dbReference type="SMART" id="SM00563">
    <property type="entry name" value="PlsC"/>
    <property type="match status" value="1"/>
</dbReference>
<evidence type="ECO:0000313" key="4">
    <source>
        <dbReference type="Proteomes" id="UP000001072"/>
    </source>
</evidence>
<dbReference type="Pfam" id="PF01553">
    <property type="entry name" value="Acyltransferase"/>
    <property type="match status" value="1"/>
</dbReference>
<evidence type="ECO:0000313" key="3">
    <source>
        <dbReference type="EMBL" id="EGG05965.1"/>
    </source>
</evidence>
<dbReference type="SUPFAM" id="SSF69593">
    <property type="entry name" value="Glycerol-3-phosphate (1)-acyltransferase"/>
    <property type="match status" value="1"/>
</dbReference>
<dbReference type="PANTHER" id="PTHR31605">
    <property type="entry name" value="GLYCEROL-3-PHOSPHATE O-ACYLTRANSFERASE 1"/>
    <property type="match status" value="1"/>
</dbReference>
<dbReference type="STRING" id="747676.F4RNC6"/>
<reference evidence="4" key="1">
    <citation type="journal article" date="2011" name="Proc. Natl. Acad. Sci. U.S.A.">
        <title>Obligate biotrophy features unraveled by the genomic analysis of rust fungi.</title>
        <authorList>
            <person name="Duplessis S."/>
            <person name="Cuomo C.A."/>
            <person name="Lin Y.-C."/>
            <person name="Aerts A."/>
            <person name="Tisserant E."/>
            <person name="Veneault-Fourrey C."/>
            <person name="Joly D.L."/>
            <person name="Hacquard S."/>
            <person name="Amselem J."/>
            <person name="Cantarel B.L."/>
            <person name="Chiu R."/>
            <person name="Coutinho P.M."/>
            <person name="Feau N."/>
            <person name="Field M."/>
            <person name="Frey P."/>
            <person name="Gelhaye E."/>
            <person name="Goldberg J."/>
            <person name="Grabherr M.G."/>
            <person name="Kodira C.D."/>
            <person name="Kohler A."/>
            <person name="Kuees U."/>
            <person name="Lindquist E.A."/>
            <person name="Lucas S.M."/>
            <person name="Mago R."/>
            <person name="Mauceli E."/>
            <person name="Morin E."/>
            <person name="Murat C."/>
            <person name="Pangilinan J.L."/>
            <person name="Park R."/>
            <person name="Pearson M."/>
            <person name="Quesneville H."/>
            <person name="Rouhier N."/>
            <person name="Sakthikumar S."/>
            <person name="Salamov A.A."/>
            <person name="Schmutz J."/>
            <person name="Selles B."/>
            <person name="Shapiro H."/>
            <person name="Tanguay P."/>
            <person name="Tuskan G.A."/>
            <person name="Henrissat B."/>
            <person name="Van de Peer Y."/>
            <person name="Rouze P."/>
            <person name="Ellis J.G."/>
            <person name="Dodds P.N."/>
            <person name="Schein J.E."/>
            <person name="Zhong S."/>
            <person name="Hamelin R.C."/>
            <person name="Grigoriev I.V."/>
            <person name="Szabo L.J."/>
            <person name="Martin F."/>
        </authorList>
    </citation>
    <scope>NUCLEOTIDE SEQUENCE [LARGE SCALE GENOMIC DNA]</scope>
    <source>
        <strain evidence="4">98AG31 / pathotype 3-4-7</strain>
    </source>
</reference>
<gene>
    <name evidence="3" type="ORF">MELLADRAFT_116628</name>
</gene>
<feature type="transmembrane region" description="Helical" evidence="1">
    <location>
        <begin position="341"/>
        <end position="365"/>
    </location>
</feature>
<sequence>MPFGPTHDLIKLLSTWSLNAYFQSIISTNSHQVPIDHPIIVASNHWNMIIDPALLSTQLTHGIKLHYWAKNTLFKNPIIRFLLIDSGNIPVDRTTKNNQLLFKGTFDVLKLGEAVALFPEGTSYTEPRIMQIKDGIGWTALEYAKNLRSTGSKLSGSKETALGLSSLPQDSEPKDVKIVIVGLNYTSKTRYRSSVQLEYAEPIEISKRLITKFMSEDEGDAKSSVKELMTEVDSRLRSVTINSPDWETLWCAELVREFIWVDGHGPMQHYRDHMQRLIKLFSIPEEDSLSSKPRMKLKSLKTQLISYHRLLQTYQTNHHVLFNSIPTQSEETHLILHQSKLILSFLVFKLPFFILPAFFHLPMYLGSYLGSRLQRKSF</sequence>
<dbReference type="Proteomes" id="UP000001072">
    <property type="component" value="Unassembled WGS sequence"/>
</dbReference>
<dbReference type="InterPro" id="IPR052744">
    <property type="entry name" value="GPAT/DAPAT"/>
</dbReference>
<dbReference type="VEuPathDB" id="FungiDB:MELLADRAFT_116628"/>
<dbReference type="GeneID" id="18925850"/>
<dbReference type="InterPro" id="IPR002123">
    <property type="entry name" value="Plipid/glycerol_acylTrfase"/>
</dbReference>
<proteinExistence type="predicted"/>
<dbReference type="InParanoid" id="F4RNC6"/>
<evidence type="ECO:0000256" key="1">
    <source>
        <dbReference type="SAM" id="Phobius"/>
    </source>
</evidence>
<feature type="domain" description="Phospholipid/glycerol acyltransferase" evidence="2">
    <location>
        <begin position="39"/>
        <end position="186"/>
    </location>
</feature>
<accession>F4RNC6</accession>
<dbReference type="KEGG" id="mlr:MELLADRAFT_116628"/>
<dbReference type="GO" id="GO:0004366">
    <property type="term" value="F:glycerol-3-phosphate O-acyltransferase activity"/>
    <property type="evidence" value="ECO:0007669"/>
    <property type="project" value="TreeGrafter"/>
</dbReference>
<protein>
    <recommendedName>
        <fullName evidence="2">Phospholipid/glycerol acyltransferase domain-containing protein</fullName>
    </recommendedName>
</protein>
<keyword evidence="1" id="KW-0472">Membrane</keyword>